<organism evidence="9 10">
    <name type="scientific">Candidatus Merdiplasma excrementigallinarum</name>
    <dbReference type="NCBI Taxonomy" id="2840864"/>
    <lineage>
        <taxon>Bacteria</taxon>
        <taxon>Bacillati</taxon>
        <taxon>Bacillota</taxon>
        <taxon>Clostridia</taxon>
        <taxon>Lachnospirales</taxon>
        <taxon>Lachnospiraceae</taxon>
        <taxon>Lachnospiraceae incertae sedis</taxon>
        <taxon>Candidatus Merdiplasma</taxon>
    </lineage>
</organism>
<gene>
    <name evidence="9" type="ORF">IAC80_06505</name>
</gene>
<proteinExistence type="inferred from homology"/>
<evidence type="ECO:0000313" key="9">
    <source>
        <dbReference type="EMBL" id="HIV23573.1"/>
    </source>
</evidence>
<dbReference type="EMBL" id="DVOS01000056">
    <property type="protein sequence ID" value="HIV23573.1"/>
    <property type="molecule type" value="Genomic_DNA"/>
</dbReference>
<protein>
    <submittedName>
        <fullName evidence="9">ABC transporter permease</fullName>
    </submittedName>
</protein>
<feature type="domain" description="ABC transmembrane type-1" evidence="8">
    <location>
        <begin position="74"/>
        <end position="254"/>
    </location>
</feature>
<keyword evidence="3" id="KW-1003">Cell membrane</keyword>
<dbReference type="PANTHER" id="PTHR30151">
    <property type="entry name" value="ALKANE SULFONATE ABC TRANSPORTER-RELATED, MEMBRANE SUBUNIT"/>
    <property type="match status" value="1"/>
</dbReference>
<reference evidence="9" key="2">
    <citation type="journal article" date="2021" name="PeerJ">
        <title>Extensive microbial diversity within the chicken gut microbiome revealed by metagenomics and culture.</title>
        <authorList>
            <person name="Gilroy R."/>
            <person name="Ravi A."/>
            <person name="Getino M."/>
            <person name="Pursley I."/>
            <person name="Horton D.L."/>
            <person name="Alikhan N.F."/>
            <person name="Baker D."/>
            <person name="Gharbi K."/>
            <person name="Hall N."/>
            <person name="Watson M."/>
            <person name="Adriaenssens E.M."/>
            <person name="Foster-Nyarko E."/>
            <person name="Jarju S."/>
            <person name="Secka A."/>
            <person name="Antonio M."/>
            <person name="Oren A."/>
            <person name="Chaudhuri R.R."/>
            <person name="La Ragione R."/>
            <person name="Hildebrand F."/>
            <person name="Pallen M.J."/>
        </authorList>
    </citation>
    <scope>NUCLEOTIDE SEQUENCE</scope>
    <source>
        <strain evidence="9">ChiBcec6-7307</strain>
    </source>
</reference>
<dbReference type="SUPFAM" id="SSF161098">
    <property type="entry name" value="MetI-like"/>
    <property type="match status" value="1"/>
</dbReference>
<dbReference type="Proteomes" id="UP000886889">
    <property type="component" value="Unassembled WGS sequence"/>
</dbReference>
<evidence type="ECO:0000256" key="3">
    <source>
        <dbReference type="ARBA" id="ARBA00022475"/>
    </source>
</evidence>
<dbReference type="Pfam" id="PF00528">
    <property type="entry name" value="BPD_transp_1"/>
    <property type="match status" value="1"/>
</dbReference>
<feature type="transmembrane region" description="Helical" evidence="7">
    <location>
        <begin position="139"/>
        <end position="159"/>
    </location>
</feature>
<evidence type="ECO:0000256" key="5">
    <source>
        <dbReference type="ARBA" id="ARBA00022989"/>
    </source>
</evidence>
<evidence type="ECO:0000256" key="2">
    <source>
        <dbReference type="ARBA" id="ARBA00022448"/>
    </source>
</evidence>
<accession>A0A9D1P0Y5</accession>
<feature type="transmembrane region" description="Helical" evidence="7">
    <location>
        <begin position="231"/>
        <end position="257"/>
    </location>
</feature>
<feature type="transmembrane region" description="Helical" evidence="7">
    <location>
        <begin position="180"/>
        <end position="211"/>
    </location>
</feature>
<dbReference type="AlphaFoldDB" id="A0A9D1P0Y5"/>
<dbReference type="Gene3D" id="1.10.3720.10">
    <property type="entry name" value="MetI-like"/>
    <property type="match status" value="1"/>
</dbReference>
<keyword evidence="5 7" id="KW-1133">Transmembrane helix</keyword>
<comment type="subcellular location">
    <subcellularLocation>
        <location evidence="1 7">Cell membrane</location>
        <topology evidence="1 7">Multi-pass membrane protein</topology>
    </subcellularLocation>
</comment>
<keyword evidence="2 7" id="KW-0813">Transport</keyword>
<evidence type="ECO:0000256" key="4">
    <source>
        <dbReference type="ARBA" id="ARBA00022692"/>
    </source>
</evidence>
<feature type="transmembrane region" description="Helical" evidence="7">
    <location>
        <begin position="82"/>
        <end position="101"/>
    </location>
</feature>
<keyword evidence="4 7" id="KW-0812">Transmembrane</keyword>
<evidence type="ECO:0000256" key="7">
    <source>
        <dbReference type="RuleBase" id="RU363032"/>
    </source>
</evidence>
<keyword evidence="6 7" id="KW-0472">Membrane</keyword>
<evidence type="ECO:0000256" key="6">
    <source>
        <dbReference type="ARBA" id="ARBA00023136"/>
    </source>
</evidence>
<evidence type="ECO:0000313" key="10">
    <source>
        <dbReference type="Proteomes" id="UP000886889"/>
    </source>
</evidence>
<dbReference type="InterPro" id="IPR035906">
    <property type="entry name" value="MetI-like_sf"/>
</dbReference>
<name>A0A9D1P0Y5_9FIRM</name>
<reference evidence="9" key="1">
    <citation type="submission" date="2020-10" db="EMBL/GenBank/DDBJ databases">
        <authorList>
            <person name="Gilroy R."/>
        </authorList>
    </citation>
    <scope>NUCLEOTIDE SEQUENCE</scope>
    <source>
        <strain evidence="9">ChiBcec6-7307</strain>
    </source>
</reference>
<dbReference type="CDD" id="cd06261">
    <property type="entry name" value="TM_PBP2"/>
    <property type="match status" value="1"/>
</dbReference>
<feature type="transmembrane region" description="Helical" evidence="7">
    <location>
        <begin position="113"/>
        <end position="133"/>
    </location>
</feature>
<evidence type="ECO:0000256" key="1">
    <source>
        <dbReference type="ARBA" id="ARBA00004651"/>
    </source>
</evidence>
<dbReference type="InterPro" id="IPR000515">
    <property type="entry name" value="MetI-like"/>
</dbReference>
<dbReference type="PROSITE" id="PS50928">
    <property type="entry name" value="ABC_TM1"/>
    <property type="match status" value="1"/>
</dbReference>
<dbReference type="GO" id="GO:0005886">
    <property type="term" value="C:plasma membrane"/>
    <property type="evidence" value="ECO:0007669"/>
    <property type="project" value="UniProtKB-SubCell"/>
</dbReference>
<comment type="caution">
    <text evidence="9">The sequence shown here is derived from an EMBL/GenBank/DDBJ whole genome shotgun (WGS) entry which is preliminary data.</text>
</comment>
<feature type="transmembrane region" description="Helical" evidence="7">
    <location>
        <begin position="23"/>
        <end position="46"/>
    </location>
</feature>
<evidence type="ECO:0000259" key="8">
    <source>
        <dbReference type="PROSITE" id="PS50928"/>
    </source>
</evidence>
<comment type="similarity">
    <text evidence="7">Belongs to the binding-protein-dependent transport system permease family.</text>
</comment>
<dbReference type="PANTHER" id="PTHR30151:SF19">
    <property type="entry name" value="ABC TRANSPORTER PERMEASE"/>
    <property type="match status" value="1"/>
</dbReference>
<dbReference type="GO" id="GO:0055085">
    <property type="term" value="P:transmembrane transport"/>
    <property type="evidence" value="ECO:0007669"/>
    <property type="project" value="InterPro"/>
</dbReference>
<sequence>MAELSNAQKNYLLRQKHHRRRVLFCRVALILFFLALWETAAGLGWIDAFIFSSPSRIVGTAASMGQDGSIFRHTGITLLETLASFFLTVILGLATAILLWWSPSVSEVLEPYLVVLNSLPKSALAPLLIVWLGANMRTIITAGVSVAIFGMILNLYTGFQQTDPEKIKLIRTLQGNRRDELFKVVLPGTIPLFISILKVNIGLCLVGVIIGEFIGSRMGLGYLIIYGSQTFQLNLVITGIVILCIIALLLYLALALAERRYLRRIRSPR</sequence>